<gene>
    <name evidence="2" type="ORF">A2400_00275</name>
</gene>
<dbReference type="PANTHER" id="PTHR43475:SF2">
    <property type="entry name" value="RIBOSE 1,5-BISPHOSPHATE ISOMERASE"/>
    <property type="match status" value="1"/>
</dbReference>
<dbReference type="Pfam" id="PF01008">
    <property type="entry name" value="IF-2B"/>
    <property type="match status" value="1"/>
</dbReference>
<dbReference type="InterPro" id="IPR042529">
    <property type="entry name" value="IF_2B-like_C"/>
</dbReference>
<name>A0A1F4UKM7_9BACT</name>
<organism evidence="2 3">
    <name type="scientific">candidate division WS6 bacterium RIFOXYB1_FULL_33_14</name>
    <dbReference type="NCBI Taxonomy" id="1817896"/>
    <lineage>
        <taxon>Bacteria</taxon>
        <taxon>Candidatus Dojkabacteria</taxon>
    </lineage>
</organism>
<dbReference type="SUPFAM" id="SSF100950">
    <property type="entry name" value="NagB/RpiA/CoA transferase-like"/>
    <property type="match status" value="1"/>
</dbReference>
<dbReference type="InterPro" id="IPR037171">
    <property type="entry name" value="NagB/RpiA_transferase-like"/>
</dbReference>
<protein>
    <submittedName>
        <fullName evidence="2">Uncharacterized protein</fullName>
    </submittedName>
</protein>
<proteinExistence type="inferred from homology"/>
<sequence length="314" mass="35121">MSVKQILDIEKDIKELNIQGATNVAIATLEGMKIFIEESNVTDKELFYKELERVGNKLANARLNEPLARNGVKYVVHLFLKKKDDLHSINDMKQQLLDYCDEYLFKISDSKRSIIELGLPYVKHFENVLTHCHSSTAVAILKGIGGLNSSFDVVCTETRPLFQGRTTAKSLLDDGISTTMIADSAAESFIIGRGSVSIDAIFIGCDQITLDGYCINKIGSWGIGMAANLASKPLYVVSPLLKVDPYIKAKDISIEIREDDELWSEAPKELKMFNPAFEIVDAKLITGFMTEFGIIKPEEIHDIVKAKYTWLFDD</sequence>
<dbReference type="Gene3D" id="3.40.50.10470">
    <property type="entry name" value="Translation initiation factor eif-2b, domain 2"/>
    <property type="match status" value="1"/>
</dbReference>
<dbReference type="Gene3D" id="1.20.120.420">
    <property type="entry name" value="translation initiation factor eif-2b, domain 1"/>
    <property type="match status" value="1"/>
</dbReference>
<dbReference type="Proteomes" id="UP000177434">
    <property type="component" value="Unassembled WGS sequence"/>
</dbReference>
<reference evidence="2 3" key="1">
    <citation type="journal article" date="2016" name="Nat. Commun.">
        <title>Thousands of microbial genomes shed light on interconnected biogeochemical processes in an aquifer system.</title>
        <authorList>
            <person name="Anantharaman K."/>
            <person name="Brown C.T."/>
            <person name="Hug L.A."/>
            <person name="Sharon I."/>
            <person name="Castelle C.J."/>
            <person name="Probst A.J."/>
            <person name="Thomas B.C."/>
            <person name="Singh A."/>
            <person name="Wilkins M.J."/>
            <person name="Karaoz U."/>
            <person name="Brodie E.L."/>
            <person name="Williams K.H."/>
            <person name="Hubbard S.S."/>
            <person name="Banfield J.F."/>
        </authorList>
    </citation>
    <scope>NUCLEOTIDE SEQUENCE [LARGE SCALE GENOMIC DNA]</scope>
</reference>
<comment type="caution">
    <text evidence="2">The sequence shown here is derived from an EMBL/GenBank/DDBJ whole genome shotgun (WGS) entry which is preliminary data.</text>
</comment>
<dbReference type="AlphaFoldDB" id="A0A1F4UKM7"/>
<evidence type="ECO:0000313" key="2">
    <source>
        <dbReference type="EMBL" id="OGC45469.1"/>
    </source>
</evidence>
<evidence type="ECO:0000256" key="1">
    <source>
        <dbReference type="RuleBase" id="RU003814"/>
    </source>
</evidence>
<comment type="similarity">
    <text evidence="1">Belongs to the eIF-2B alpha/beta/delta subunits family.</text>
</comment>
<accession>A0A1F4UKM7</accession>
<dbReference type="EMBL" id="MEUN01000004">
    <property type="protein sequence ID" value="OGC45469.1"/>
    <property type="molecule type" value="Genomic_DNA"/>
</dbReference>
<dbReference type="GO" id="GO:0046523">
    <property type="term" value="F:S-methyl-5-thioribose-1-phosphate isomerase activity"/>
    <property type="evidence" value="ECO:0007669"/>
    <property type="project" value="TreeGrafter"/>
</dbReference>
<dbReference type="InterPro" id="IPR027363">
    <property type="entry name" value="M1Pi_N"/>
</dbReference>
<dbReference type="InterPro" id="IPR000649">
    <property type="entry name" value="IF-2B-related"/>
</dbReference>
<dbReference type="GO" id="GO:0019509">
    <property type="term" value="P:L-methionine salvage from methylthioadenosine"/>
    <property type="evidence" value="ECO:0007669"/>
    <property type="project" value="TreeGrafter"/>
</dbReference>
<dbReference type="PANTHER" id="PTHR43475">
    <property type="entry name" value="METHYLTHIORIBOSE-1-PHOSPHATE ISOMERASE"/>
    <property type="match status" value="1"/>
</dbReference>
<evidence type="ECO:0000313" key="3">
    <source>
        <dbReference type="Proteomes" id="UP000177434"/>
    </source>
</evidence>